<evidence type="ECO:0000313" key="2">
    <source>
        <dbReference type="EMBL" id="THV20657.1"/>
    </source>
</evidence>
<reference evidence="2 3" key="1">
    <citation type="submission" date="2019-04" db="EMBL/GenBank/DDBJ databases">
        <title>Genome sequence of strain shin9-1.</title>
        <authorList>
            <person name="Gao J."/>
            <person name="Sun J."/>
        </authorList>
    </citation>
    <scope>NUCLEOTIDE SEQUENCE [LARGE SCALE GENOMIC DNA]</scope>
    <source>
        <strain evidence="3">shin9-1</strain>
    </source>
</reference>
<gene>
    <name evidence="2" type="ORF">FAA97_18870</name>
</gene>
<keyword evidence="1" id="KW-0812">Transmembrane</keyword>
<proteinExistence type="predicted"/>
<feature type="transmembrane region" description="Helical" evidence="1">
    <location>
        <begin position="7"/>
        <end position="28"/>
    </location>
</feature>
<evidence type="ECO:0000256" key="1">
    <source>
        <dbReference type="SAM" id="Phobius"/>
    </source>
</evidence>
<comment type="caution">
    <text evidence="2">The sequence shown here is derived from an EMBL/GenBank/DDBJ whole genome shotgun (WGS) entry which is preliminary data.</text>
</comment>
<feature type="transmembrane region" description="Helical" evidence="1">
    <location>
        <begin position="105"/>
        <end position="126"/>
    </location>
</feature>
<name>A0A4S8NT54_9HYPH</name>
<feature type="transmembrane region" description="Helical" evidence="1">
    <location>
        <begin position="48"/>
        <end position="68"/>
    </location>
</feature>
<accession>A0A4S8NT54</accession>
<dbReference type="RefSeq" id="WP_136600118.1">
    <property type="nucleotide sequence ID" value="NZ_STGV01000007.1"/>
</dbReference>
<keyword evidence="3" id="KW-1185">Reference proteome</keyword>
<keyword evidence="1" id="KW-0472">Membrane</keyword>
<dbReference type="AlphaFoldDB" id="A0A4S8NT54"/>
<dbReference type="Proteomes" id="UP000308828">
    <property type="component" value="Unassembled WGS sequence"/>
</dbReference>
<feature type="transmembrane region" description="Helical" evidence="1">
    <location>
        <begin position="80"/>
        <end position="99"/>
    </location>
</feature>
<dbReference type="EMBL" id="STGV01000007">
    <property type="protein sequence ID" value="THV20657.1"/>
    <property type="molecule type" value="Genomic_DNA"/>
</dbReference>
<sequence length="132" mass="13904">MRLKKEFGIFGALFFAMAIMSMLDIYSMGTAGGFLLLTGVPTQGGAPLWVHVMNMGIKGFWAAIAYGAAMKAVFGGVSAIRVAALWIAGLLIIGFLGGLAENGVLQISTAMLVGIAAYFLIGQIIARDWVSR</sequence>
<organism evidence="2 3">
    <name type="scientific">Peteryoungia ipomoeae</name>
    <dbReference type="NCBI Taxonomy" id="1210932"/>
    <lineage>
        <taxon>Bacteria</taxon>
        <taxon>Pseudomonadati</taxon>
        <taxon>Pseudomonadota</taxon>
        <taxon>Alphaproteobacteria</taxon>
        <taxon>Hyphomicrobiales</taxon>
        <taxon>Rhizobiaceae</taxon>
        <taxon>Peteryoungia</taxon>
    </lineage>
</organism>
<keyword evidence="1" id="KW-1133">Transmembrane helix</keyword>
<evidence type="ECO:0000313" key="3">
    <source>
        <dbReference type="Proteomes" id="UP000308828"/>
    </source>
</evidence>
<protein>
    <submittedName>
        <fullName evidence="2">Uncharacterized protein</fullName>
    </submittedName>
</protein>